<protein>
    <submittedName>
        <fullName evidence="2">Uncharacterized protein</fullName>
    </submittedName>
</protein>
<dbReference type="EMBL" id="LGRX02033386">
    <property type="protein sequence ID" value="KAK3241483.1"/>
    <property type="molecule type" value="Genomic_DNA"/>
</dbReference>
<gene>
    <name evidence="2" type="ORF">CYMTET_48756</name>
</gene>
<name>A0AAE0BRL6_9CHLO</name>
<evidence type="ECO:0000313" key="2">
    <source>
        <dbReference type="EMBL" id="KAK3241483.1"/>
    </source>
</evidence>
<organism evidence="2 3">
    <name type="scientific">Cymbomonas tetramitiformis</name>
    <dbReference type="NCBI Taxonomy" id="36881"/>
    <lineage>
        <taxon>Eukaryota</taxon>
        <taxon>Viridiplantae</taxon>
        <taxon>Chlorophyta</taxon>
        <taxon>Pyramimonadophyceae</taxon>
        <taxon>Pyramimonadales</taxon>
        <taxon>Pyramimonadaceae</taxon>
        <taxon>Cymbomonas</taxon>
    </lineage>
</organism>
<accession>A0AAE0BRL6</accession>
<dbReference type="Proteomes" id="UP001190700">
    <property type="component" value="Unassembled WGS sequence"/>
</dbReference>
<sequence>MEVPEDVVTCTVHGKNRGSRNLRYYPLNERVYNELGMRDTHGPFDSSLVGSVICKYPCKVSSKEGAGPIMGRTRGRPHGFTDEGVFDGPPEAFLPHGAFVLPPGLAHPVPPPRMPMPMPVPVPMPAPAPLFSATTLSHGGGRSARERAPDQARGASSARQVQEVDEENTCSMHDKLRGAKNLQVYPPTREEYSKLGLEHSHGDFKEDLVGRLVCRIPCKIGSGTSKKRQWSGTDVSPQPFEIGLPGSAYMPPLPGMYETGGFHPGLDPMLMGGAAFGPSSFAVPELYGQFAGVHAANSIPYAMGPGVGVRRLLNAARLEI</sequence>
<proteinExistence type="predicted"/>
<keyword evidence="3" id="KW-1185">Reference proteome</keyword>
<feature type="region of interest" description="Disordered" evidence="1">
    <location>
        <begin position="136"/>
        <end position="170"/>
    </location>
</feature>
<evidence type="ECO:0000313" key="3">
    <source>
        <dbReference type="Proteomes" id="UP001190700"/>
    </source>
</evidence>
<evidence type="ECO:0000256" key="1">
    <source>
        <dbReference type="SAM" id="MobiDB-lite"/>
    </source>
</evidence>
<reference evidence="2 3" key="1">
    <citation type="journal article" date="2015" name="Genome Biol. Evol.">
        <title>Comparative Genomics of a Bacterivorous Green Alga Reveals Evolutionary Causalities and Consequences of Phago-Mixotrophic Mode of Nutrition.</title>
        <authorList>
            <person name="Burns J.A."/>
            <person name="Paasch A."/>
            <person name="Narechania A."/>
            <person name="Kim E."/>
        </authorList>
    </citation>
    <scope>NUCLEOTIDE SEQUENCE [LARGE SCALE GENOMIC DNA]</scope>
    <source>
        <strain evidence="2 3">PLY_AMNH</strain>
    </source>
</reference>
<dbReference type="AlphaFoldDB" id="A0AAE0BRL6"/>
<comment type="caution">
    <text evidence="2">The sequence shown here is derived from an EMBL/GenBank/DDBJ whole genome shotgun (WGS) entry which is preliminary data.</text>
</comment>